<keyword evidence="7" id="KW-0539">Nucleus</keyword>
<comment type="caution">
    <text evidence="11">The sequence shown here is derived from an EMBL/GenBank/DDBJ whole genome shotgun (WGS) entry which is preliminary data.</text>
</comment>
<evidence type="ECO:0000313" key="11">
    <source>
        <dbReference type="EMBL" id="KAE9166753.1"/>
    </source>
</evidence>
<evidence type="ECO:0000256" key="6">
    <source>
        <dbReference type="ARBA" id="ARBA00022801"/>
    </source>
</evidence>
<dbReference type="GO" id="GO:0046872">
    <property type="term" value="F:metal ion binding"/>
    <property type="evidence" value="ECO:0007669"/>
    <property type="project" value="UniProtKB-KW"/>
</dbReference>
<comment type="similarity">
    <text evidence="3">Belongs to the HARBI1 family.</text>
</comment>
<dbReference type="PANTHER" id="PTHR22930">
    <property type="match status" value="1"/>
</dbReference>
<dbReference type="Proteomes" id="UP000429523">
    <property type="component" value="Unassembled WGS sequence"/>
</dbReference>
<keyword evidence="4" id="KW-0540">Nuclease</keyword>
<keyword evidence="5" id="KW-0479">Metal-binding</keyword>
<dbReference type="PANTHER" id="PTHR22930:SF269">
    <property type="entry name" value="NUCLEASE HARBI1-LIKE PROTEIN"/>
    <property type="match status" value="1"/>
</dbReference>
<accession>A0A6A3VFY2</accession>
<evidence type="ECO:0000313" key="10">
    <source>
        <dbReference type="EMBL" id="KAE9060793.1"/>
    </source>
</evidence>
<dbReference type="EMBL" id="QXFZ01005488">
    <property type="protein sequence ID" value="KAE9060793.1"/>
    <property type="molecule type" value="Genomic_DNA"/>
</dbReference>
<evidence type="ECO:0000256" key="2">
    <source>
        <dbReference type="ARBA" id="ARBA00004123"/>
    </source>
</evidence>
<dbReference type="InterPro" id="IPR045249">
    <property type="entry name" value="HARBI1-like"/>
</dbReference>
<dbReference type="GO" id="GO:0004518">
    <property type="term" value="F:nuclease activity"/>
    <property type="evidence" value="ECO:0007669"/>
    <property type="project" value="UniProtKB-KW"/>
</dbReference>
<protein>
    <recommendedName>
        <fullName evidence="8">DDE Tnp4 domain-containing protein</fullName>
    </recommendedName>
</protein>
<feature type="domain" description="DDE Tnp4" evidence="8">
    <location>
        <begin position="117"/>
        <end position="272"/>
    </location>
</feature>
<evidence type="ECO:0000256" key="1">
    <source>
        <dbReference type="ARBA" id="ARBA00001968"/>
    </source>
</evidence>
<evidence type="ECO:0000256" key="5">
    <source>
        <dbReference type="ARBA" id="ARBA00022723"/>
    </source>
</evidence>
<proteinExistence type="inferred from homology"/>
<evidence type="ECO:0000259" key="8">
    <source>
        <dbReference type="Pfam" id="PF13359"/>
    </source>
</evidence>
<evidence type="ECO:0000313" key="13">
    <source>
        <dbReference type="Proteomes" id="UP000440367"/>
    </source>
</evidence>
<dbReference type="Pfam" id="PF13359">
    <property type="entry name" value="DDE_Tnp_4"/>
    <property type="match status" value="1"/>
</dbReference>
<comment type="cofactor">
    <cofactor evidence="1">
        <name>a divalent metal cation</name>
        <dbReference type="ChEBI" id="CHEBI:60240"/>
    </cofactor>
</comment>
<evidence type="ECO:0000313" key="14">
    <source>
        <dbReference type="Proteomes" id="UP000441208"/>
    </source>
</evidence>
<dbReference type="GO" id="GO:0005634">
    <property type="term" value="C:nucleus"/>
    <property type="evidence" value="ECO:0007669"/>
    <property type="project" value="UniProtKB-SubCell"/>
</dbReference>
<evidence type="ECO:0000256" key="3">
    <source>
        <dbReference type="ARBA" id="ARBA00006958"/>
    </source>
</evidence>
<evidence type="ECO:0000256" key="7">
    <source>
        <dbReference type="ARBA" id="ARBA00023242"/>
    </source>
</evidence>
<comment type="subcellular location">
    <subcellularLocation>
        <location evidence="2">Nucleus</location>
    </subcellularLocation>
</comment>
<name>A0A6A3VFY2_9STRA</name>
<reference evidence="12 13" key="1">
    <citation type="submission" date="2018-08" db="EMBL/GenBank/DDBJ databases">
        <title>Genomic investigation of the strawberry pathogen Phytophthora fragariae indicates pathogenicity is determined by transcriptional variation in three key races.</title>
        <authorList>
            <person name="Adams T.M."/>
            <person name="Armitage A.D."/>
            <person name="Sobczyk M.K."/>
            <person name="Bates H.J."/>
            <person name="Dunwell J.M."/>
            <person name="Nellist C.F."/>
            <person name="Harrison R.J."/>
        </authorList>
    </citation>
    <scope>NUCLEOTIDE SEQUENCE [LARGE SCALE GENOMIC DNA]</scope>
    <source>
        <strain evidence="11 13">BC-1</strain>
        <strain evidence="10 14">NOV-71</strain>
        <strain evidence="9 12">NOV-9</strain>
    </source>
</reference>
<dbReference type="EMBL" id="QXGF01005544">
    <property type="protein sequence ID" value="KAE8918579.1"/>
    <property type="molecule type" value="Genomic_DNA"/>
</dbReference>
<sequence length="345" mass="39142">MEVESFEKLLLLVRPALLREEVQSERRTGANPITPENMMQMTISWLAGSNYHTTRCLGGVSRSGFYDITKAVMDALCECDDLRIKAPTQSYSRMQEIADGFTMISKDGIITGCVGCLDGWLCQIRAPSKAEVPDVASFFSGHYQMYGLNVQAVCDSLCRFTGYCFDSPGKVGDSIAFKKWTLSDEIMELPPGFYCIGDNAYPLSDSLLVPYNKLELKSKKHSDFNFYLSQLRIRIEMSFGLPVNKWQIFKKPLVVDFTNVSRVIKTCMKLHNFCIDERVQYKNAIMSHAEVSAAYHNLPESSYRPTDNTTGDTDIDLRSDARGRILRQVVGDHIQNFNLRRPRVR</sequence>
<dbReference type="EMBL" id="QXGD01005281">
    <property type="protein sequence ID" value="KAE9166753.1"/>
    <property type="molecule type" value="Genomic_DNA"/>
</dbReference>
<dbReference type="AlphaFoldDB" id="A0A6A3VFY2"/>
<dbReference type="InterPro" id="IPR027806">
    <property type="entry name" value="HARBI1_dom"/>
</dbReference>
<evidence type="ECO:0000313" key="9">
    <source>
        <dbReference type="EMBL" id="KAE8918579.1"/>
    </source>
</evidence>
<keyword evidence="6" id="KW-0378">Hydrolase</keyword>
<dbReference type="Proteomes" id="UP000440367">
    <property type="component" value="Unassembled WGS sequence"/>
</dbReference>
<gene>
    <name evidence="11" type="ORF">PF002_g31034</name>
    <name evidence="10" type="ORF">PF007_g30476</name>
    <name evidence="9" type="ORF">PF009_g31107</name>
</gene>
<dbReference type="Proteomes" id="UP000441208">
    <property type="component" value="Unassembled WGS sequence"/>
</dbReference>
<evidence type="ECO:0000313" key="12">
    <source>
        <dbReference type="Proteomes" id="UP000429523"/>
    </source>
</evidence>
<evidence type="ECO:0000256" key="4">
    <source>
        <dbReference type="ARBA" id="ARBA00022722"/>
    </source>
</evidence>
<dbReference type="GO" id="GO:0016787">
    <property type="term" value="F:hydrolase activity"/>
    <property type="evidence" value="ECO:0007669"/>
    <property type="project" value="UniProtKB-KW"/>
</dbReference>
<organism evidence="11 13">
    <name type="scientific">Phytophthora fragariae</name>
    <dbReference type="NCBI Taxonomy" id="53985"/>
    <lineage>
        <taxon>Eukaryota</taxon>
        <taxon>Sar</taxon>
        <taxon>Stramenopiles</taxon>
        <taxon>Oomycota</taxon>
        <taxon>Peronosporomycetes</taxon>
        <taxon>Peronosporales</taxon>
        <taxon>Peronosporaceae</taxon>
        <taxon>Phytophthora</taxon>
    </lineage>
</organism>